<name>A0ABT5U5V1_9GAMM</name>
<sequence length="137" mass="16145">MLDDDQFSNIFGLSLPLDETKIVLEKFKNKFRKEFIKKDISTHGLIWSNFKGAVNWVKLDEIKDFDPDPCYVYIEARKRSKLYTRNFLKFREYLLNRDDGRYPAIYVFDINMVECICDTGENGSLSPIVLMRVVAKD</sequence>
<proteinExistence type="predicted"/>
<reference evidence="1 2" key="1">
    <citation type="submission" date="2022-11" db="EMBL/GenBank/DDBJ databases">
        <title>Spartinivicinus poritis sp. nov., isolated from scleractinian coral Porites lutea.</title>
        <authorList>
            <person name="Zhang G."/>
            <person name="Cai L."/>
            <person name="Wei Q."/>
        </authorList>
    </citation>
    <scope>NUCLEOTIDE SEQUENCE [LARGE SCALE GENOMIC DNA]</scope>
    <source>
        <strain evidence="1 2">A2-2</strain>
    </source>
</reference>
<accession>A0ABT5U5V1</accession>
<evidence type="ECO:0000313" key="1">
    <source>
        <dbReference type="EMBL" id="MDE1461741.1"/>
    </source>
</evidence>
<dbReference type="EMBL" id="JAPMOU010000006">
    <property type="protein sequence ID" value="MDE1461741.1"/>
    <property type="molecule type" value="Genomic_DNA"/>
</dbReference>
<comment type="caution">
    <text evidence="1">The sequence shown here is derived from an EMBL/GenBank/DDBJ whole genome shotgun (WGS) entry which is preliminary data.</text>
</comment>
<gene>
    <name evidence="1" type="ORF">ORQ98_07150</name>
</gene>
<dbReference type="RefSeq" id="WP_274688101.1">
    <property type="nucleotide sequence ID" value="NZ_JAPMOU010000006.1"/>
</dbReference>
<protein>
    <submittedName>
        <fullName evidence="1">Uncharacterized protein</fullName>
    </submittedName>
</protein>
<organism evidence="1 2">
    <name type="scientific">Spartinivicinus poritis</name>
    <dbReference type="NCBI Taxonomy" id="2994640"/>
    <lineage>
        <taxon>Bacteria</taxon>
        <taxon>Pseudomonadati</taxon>
        <taxon>Pseudomonadota</taxon>
        <taxon>Gammaproteobacteria</taxon>
        <taxon>Oceanospirillales</taxon>
        <taxon>Zooshikellaceae</taxon>
        <taxon>Spartinivicinus</taxon>
    </lineage>
</organism>
<dbReference type="Proteomes" id="UP001528823">
    <property type="component" value="Unassembled WGS sequence"/>
</dbReference>
<evidence type="ECO:0000313" key="2">
    <source>
        <dbReference type="Proteomes" id="UP001528823"/>
    </source>
</evidence>
<keyword evidence="2" id="KW-1185">Reference proteome</keyword>